<dbReference type="AlphaFoldDB" id="A0A9W4BEE7"/>
<keyword evidence="1" id="KW-0472">Membrane</keyword>
<evidence type="ECO:0000313" key="2">
    <source>
        <dbReference type="EMBL" id="BBY96380.1"/>
    </source>
</evidence>
<evidence type="ECO:0008006" key="4">
    <source>
        <dbReference type="Google" id="ProtNLM"/>
    </source>
</evidence>
<evidence type="ECO:0000313" key="3">
    <source>
        <dbReference type="Proteomes" id="UP000465785"/>
    </source>
</evidence>
<dbReference type="Pfam" id="PF12642">
    <property type="entry name" value="TpcC"/>
    <property type="match status" value="1"/>
</dbReference>
<dbReference type="Proteomes" id="UP000465785">
    <property type="component" value="Plasmid pJCM6399"/>
</dbReference>
<geneLocation type="plasmid" evidence="2 3">
    <name>pJCM6399</name>
</geneLocation>
<dbReference type="InterPro" id="IPR024735">
    <property type="entry name" value="TcpC"/>
</dbReference>
<evidence type="ECO:0000256" key="1">
    <source>
        <dbReference type="SAM" id="Phobius"/>
    </source>
</evidence>
<keyword evidence="3" id="KW-1185">Reference proteome</keyword>
<dbReference type="KEGG" id="mgau:MGALJ_60490"/>
<keyword evidence="2" id="KW-0614">Plasmid</keyword>
<feature type="transmembrane region" description="Helical" evidence="1">
    <location>
        <begin position="21"/>
        <end position="42"/>
    </location>
</feature>
<reference evidence="2 3" key="1">
    <citation type="journal article" date="2019" name="Emerg. Microbes Infect.">
        <title>Comprehensive subspecies identification of 175 nontuberculous mycobacteria species based on 7547 genomic profiles.</title>
        <authorList>
            <person name="Matsumoto Y."/>
            <person name="Kinjo T."/>
            <person name="Motooka D."/>
            <person name="Nabeya D."/>
            <person name="Jung N."/>
            <person name="Uechi K."/>
            <person name="Horii T."/>
            <person name="Iida T."/>
            <person name="Fujita J."/>
            <person name="Nakamura S."/>
        </authorList>
    </citation>
    <scope>NUCLEOTIDE SEQUENCE [LARGE SCALE GENOMIC DNA]</scope>
    <source>
        <strain evidence="2 3">JCM 6399</strain>
        <plasmid evidence="2">pJCM6399</plasmid>
    </source>
</reference>
<organism evidence="2 3">
    <name type="scientific">Mycobacterium gallinarum</name>
    <dbReference type="NCBI Taxonomy" id="39689"/>
    <lineage>
        <taxon>Bacteria</taxon>
        <taxon>Bacillati</taxon>
        <taxon>Actinomycetota</taxon>
        <taxon>Actinomycetes</taxon>
        <taxon>Mycobacteriales</taxon>
        <taxon>Mycobacteriaceae</taxon>
        <taxon>Mycobacterium</taxon>
    </lineage>
</organism>
<dbReference type="EMBL" id="AP022602">
    <property type="protein sequence ID" value="BBY96380.1"/>
    <property type="molecule type" value="Genomic_DNA"/>
</dbReference>
<accession>A0A9W4BEE7</accession>
<proteinExistence type="predicted"/>
<name>A0A9W4BEE7_9MYCO</name>
<dbReference type="RefSeq" id="WP_163738728.1">
    <property type="nucleotide sequence ID" value="NZ_AP022602.1"/>
</dbReference>
<protein>
    <recommendedName>
        <fullName evidence="4">Conjugative transposon protein TcpC</fullName>
    </recommendedName>
</protein>
<keyword evidence="1" id="KW-0812">Transmembrane</keyword>
<keyword evidence="1" id="KW-1133">Transmembrane helix</keyword>
<sequence>MQLTNTWRRRLTTTGQGSAKVIVTVLVVCSVISGASTVWRWVFPSDETPVAVTARSVGNETALVESYAIDCVTVLLTASSSRAGEVARCFPDSTDMSLPTTSPLIVSAQAASATFVGQTTPGVATYGVIVAVTEQSYTNAPPVRSYYQLPVSVYNGAAPRAMAKPARRDPPPPGVDVSLDYPVTITNDAVLAAVISGFVTCYLTEANGIERFVTVDSGLGPLRAYSTATVTSIRAQQPVPEAPAEGSELRVWVTVSARAADYTTTPLEYPLTLRATGGAWSVAAIDVVPAIDPEAPPTPVAAGTRRPHS</sequence>
<gene>
    <name evidence="2" type="ORF">MGALJ_60490</name>
</gene>